<dbReference type="EMBL" id="NMVI01000027">
    <property type="protein sequence ID" value="OYN84733.1"/>
    <property type="molecule type" value="Genomic_DNA"/>
</dbReference>
<dbReference type="RefSeq" id="WP_094451795.1">
    <property type="nucleotide sequence ID" value="NZ_NMVI01000027.1"/>
</dbReference>
<evidence type="ECO:0000313" key="2">
    <source>
        <dbReference type="Proteomes" id="UP000216533"/>
    </source>
</evidence>
<comment type="caution">
    <text evidence="1">The sequence shown here is derived from an EMBL/GenBank/DDBJ whole genome shotgun (WGS) entry which is preliminary data.</text>
</comment>
<reference evidence="1 2" key="1">
    <citation type="submission" date="2017-07" db="EMBL/GenBank/DDBJ databases">
        <title>Draft whole genome sequences of clinical Proprionibacteriaceae strains.</title>
        <authorList>
            <person name="Bernier A.-M."/>
            <person name="Bernard K."/>
            <person name="Domingo M.-C."/>
        </authorList>
    </citation>
    <scope>NUCLEOTIDE SEQUENCE [LARGE SCALE GENOMIC DNA]</scope>
    <source>
        <strain evidence="1 2">NML 160184</strain>
    </source>
</reference>
<sequence>MAELVEITDDTGALTIRWQGEQVDSVSLKNTWQNSIEPADLGNAVTALVLRRKTQLDDEKMQRVGVEAGGIEITPIEELRLTPGHALALGQEMDRILADSRKLLAQAVEQAKSRAVPQPVPDEGGVRGVRLFRSAGQVVQVEIDEAWAQKSTAGAIAERLTEALSQTDTYAEAEEPEVPAALADLRRRRAEVFAELGMRRVGGVK</sequence>
<evidence type="ECO:0000313" key="1">
    <source>
        <dbReference type="EMBL" id="OYN84733.1"/>
    </source>
</evidence>
<dbReference type="Proteomes" id="UP000216533">
    <property type="component" value="Unassembled WGS sequence"/>
</dbReference>
<gene>
    <name evidence="1" type="ORF">CGZ92_13015</name>
</gene>
<protein>
    <submittedName>
        <fullName evidence="1">Uncharacterized protein</fullName>
    </submittedName>
</protein>
<accession>A0A255E9C4</accession>
<dbReference type="AlphaFoldDB" id="A0A255E9C4"/>
<name>A0A255E9C4_9ACTN</name>
<proteinExistence type="predicted"/>
<organism evidence="1 2">
    <name type="scientific">Parenemella sanctibonifatiensis</name>
    <dbReference type="NCBI Taxonomy" id="2016505"/>
    <lineage>
        <taxon>Bacteria</taxon>
        <taxon>Bacillati</taxon>
        <taxon>Actinomycetota</taxon>
        <taxon>Actinomycetes</taxon>
        <taxon>Propionibacteriales</taxon>
        <taxon>Propionibacteriaceae</taxon>
        <taxon>Parenemella</taxon>
    </lineage>
</organism>